<feature type="region of interest" description="Disordered" evidence="4">
    <location>
        <begin position="704"/>
        <end position="741"/>
    </location>
</feature>
<comment type="caution">
    <text evidence="6">The sequence shown here is derived from an EMBL/GenBank/DDBJ whole genome shotgun (WGS) entry which is preliminary data.</text>
</comment>
<dbReference type="PANTHER" id="PTHR45527">
    <property type="entry name" value="NONRIBOSOMAL PEPTIDE SYNTHETASE"/>
    <property type="match status" value="1"/>
</dbReference>
<dbReference type="PROSITE" id="PS50075">
    <property type="entry name" value="CARRIER"/>
    <property type="match status" value="1"/>
</dbReference>
<dbReference type="InterPro" id="IPR045851">
    <property type="entry name" value="AMP-bd_C_sf"/>
</dbReference>
<evidence type="ECO:0000256" key="1">
    <source>
        <dbReference type="ARBA" id="ARBA00001957"/>
    </source>
</evidence>
<dbReference type="GO" id="GO:0044550">
    <property type="term" value="P:secondary metabolite biosynthetic process"/>
    <property type="evidence" value="ECO:0007669"/>
    <property type="project" value="TreeGrafter"/>
</dbReference>
<evidence type="ECO:0000313" key="7">
    <source>
        <dbReference type="Proteomes" id="UP000033618"/>
    </source>
</evidence>
<dbReference type="PANTHER" id="PTHR45527:SF1">
    <property type="entry name" value="FATTY ACID SYNTHASE"/>
    <property type="match status" value="1"/>
</dbReference>
<keyword evidence="3" id="KW-0597">Phosphoprotein</keyword>
<dbReference type="GO" id="GO:0043041">
    <property type="term" value="P:amino acid activation for nonribosomal peptide biosynthetic process"/>
    <property type="evidence" value="ECO:0007669"/>
    <property type="project" value="TreeGrafter"/>
</dbReference>
<dbReference type="Gene3D" id="3.40.50.980">
    <property type="match status" value="4"/>
</dbReference>
<organism evidence="6 7">
    <name type="scientific">Robbsia andropogonis</name>
    <dbReference type="NCBI Taxonomy" id="28092"/>
    <lineage>
        <taxon>Bacteria</taxon>
        <taxon>Pseudomonadati</taxon>
        <taxon>Pseudomonadota</taxon>
        <taxon>Betaproteobacteria</taxon>
        <taxon>Burkholderiales</taxon>
        <taxon>Burkholderiaceae</taxon>
        <taxon>Robbsia</taxon>
    </lineage>
</organism>
<comment type="cofactor">
    <cofactor evidence="1">
        <name>pantetheine 4'-phosphate</name>
        <dbReference type="ChEBI" id="CHEBI:47942"/>
    </cofactor>
</comment>
<dbReference type="Gene3D" id="3.30.300.30">
    <property type="match status" value="1"/>
</dbReference>
<keyword evidence="7" id="KW-1185">Reference proteome</keyword>
<dbReference type="GO" id="GO:0003824">
    <property type="term" value="F:catalytic activity"/>
    <property type="evidence" value="ECO:0007669"/>
    <property type="project" value="InterPro"/>
</dbReference>
<dbReference type="Gene3D" id="3.30.559.10">
    <property type="entry name" value="Chloramphenicol acetyltransferase-like domain"/>
    <property type="match status" value="1"/>
</dbReference>
<dbReference type="Proteomes" id="UP000033618">
    <property type="component" value="Unassembled WGS sequence"/>
</dbReference>
<dbReference type="SUPFAM" id="SSF56801">
    <property type="entry name" value="Acetyl-CoA synthetase-like"/>
    <property type="match status" value="2"/>
</dbReference>
<dbReference type="FunFam" id="1.10.1200.10:FF:000005">
    <property type="entry name" value="Nonribosomal peptide synthetase 1"/>
    <property type="match status" value="1"/>
</dbReference>
<keyword evidence="2" id="KW-0596">Phosphopantetheine</keyword>
<protein>
    <recommendedName>
        <fullName evidence="5">Carrier domain-containing protein</fullName>
    </recommendedName>
</protein>
<dbReference type="Gene3D" id="3.30.559.30">
    <property type="entry name" value="Nonribosomal peptide synthetase, condensation domain"/>
    <property type="match status" value="1"/>
</dbReference>
<dbReference type="Pfam" id="PF00668">
    <property type="entry name" value="Condensation"/>
    <property type="match status" value="1"/>
</dbReference>
<gene>
    <name evidence="6" type="ORF">WM40_09745</name>
</gene>
<evidence type="ECO:0000259" key="5">
    <source>
        <dbReference type="PROSITE" id="PS50075"/>
    </source>
</evidence>
<feature type="non-terminal residue" evidence="6">
    <location>
        <position position="1420"/>
    </location>
</feature>
<dbReference type="Gene3D" id="1.10.1200.10">
    <property type="entry name" value="ACP-like"/>
    <property type="match status" value="1"/>
</dbReference>
<evidence type="ECO:0000256" key="3">
    <source>
        <dbReference type="ARBA" id="ARBA00022553"/>
    </source>
</evidence>
<reference evidence="6 7" key="1">
    <citation type="submission" date="2015-03" db="EMBL/GenBank/DDBJ databases">
        <title>Draft Genome Sequence of Burkholderia andropogonis type strain ICMP2807, isolated from Sorghum bicolor.</title>
        <authorList>
            <person name="Lopes-Santos L."/>
            <person name="Castro D.B."/>
            <person name="Ottoboni L.M."/>
            <person name="Park D."/>
            <person name="Weirc B.S."/>
            <person name="Destefano S.A."/>
        </authorList>
    </citation>
    <scope>NUCLEOTIDE SEQUENCE [LARGE SCALE GENOMIC DNA]</scope>
    <source>
        <strain evidence="6 7">ICMP2807</strain>
    </source>
</reference>
<evidence type="ECO:0000256" key="4">
    <source>
        <dbReference type="SAM" id="MobiDB-lite"/>
    </source>
</evidence>
<dbReference type="InterPro" id="IPR020845">
    <property type="entry name" value="AMP-binding_CS"/>
</dbReference>
<evidence type="ECO:0000256" key="2">
    <source>
        <dbReference type="ARBA" id="ARBA00022450"/>
    </source>
</evidence>
<dbReference type="InterPro" id="IPR023213">
    <property type="entry name" value="CAT-like_dom_sf"/>
</dbReference>
<accession>A0A0F5K1E8</accession>
<dbReference type="InterPro" id="IPR001242">
    <property type="entry name" value="Condensation_dom"/>
</dbReference>
<dbReference type="SUPFAM" id="SSF52777">
    <property type="entry name" value="CoA-dependent acyltransferases"/>
    <property type="match status" value="2"/>
</dbReference>
<dbReference type="CDD" id="cd05930">
    <property type="entry name" value="A_NRPS"/>
    <property type="match status" value="1"/>
</dbReference>
<sequence length="1420" mass="151258">MAASILGRVAAHLRDRPDAIAIVDGTTRLDWRALGRQVARITARLRDAGVTPGARVALALPRSADFVASVLAVWRLRACYVPFDPAMPPVRLQYQASDSGARACITRGAQRPDWLPDNMVVVAAGIDDTGPSDRYAAGSGVADGLDGTVDRVDDSHILAPWPAYVIYTSGSTGRPKGVSISHRALHAYLDGVATRLPASSIGSAAWISTPAADLGHTVLFGALWHGWTLHVVSADLAADADEFAAYMRAARIDLIKIVPGHLNGLLQAANPADVLPRQCVVLGGEPCAWQLVARILALRPACRVINHYGPTESTVGVLTHEVDPALVTHAIDDAAGPDAGLSMESMQQTRADRSALSTKTFPGVTVPLGRPLPGVVACLIGDDGTLLDGEQTGELCIGGASVADGYLHQPSLSAARFVPGSLIQGEAANETSRARDAMQAQADGLRLYRTGDRVRRLADGAFLFLGRIDDQVKVRGYRVELEEVAAQLRGLHHVRDAVVIARADGDAPPQLHGYLAGPADLDIDAFRALLASRLPDYMVPSTLQVLPVLPVTPNGKIDRAALPDPKPLPRAMAQVHGAVARENSPAAGGPSGQTSVAAMQKVDTNQNDPASTLLAIWRQVLRRDDIDMEDNFFEIGGDSILSLQIIAKWRRVGWKLTPKQMFAHPTVAGAAQVAQRIDTPTGAAGTATSATTTTVVSGNNVNVTPHAPAPQESAPADATVTGHRVGAPQPAKHATPATSMRYPATPMQQGLLFHAMRDAAQGVYLGQLRLTLDGVAADLMREAWQCVLDRHPVLRTAFDWPSDSDAWQVVASDVAVPWTVHDYRERTDYEAHYVAARDADLARGIDTRHAPLFRVALFQRPDGAADLLWTHHHVLTDGWSTAQLIAEVLEAYQAKVAGNSLDYVPAASSYADYVAWRGAQPDGHAFWQARLAARDAPAMVADIAALPLGRSIKPADVSEASVCHDINTVRHQRIMHAASRAQVTLSTLLQAAWALVLTQYAGRTQAVFGVTLSGRPEALPESDRTIGLFINTLPVWIDVERTRPLIQWLRDLQSASVSLHEVAHTPLQHLQQWAGAPTAPLFDSTLVVENYPLDARLRGDAARVPDGPRVRAIEARDRTHLPLTIVVAPAHLIGNDGVTDRAGPGAALRVSWRWQPQTCDGTVIRRMAGAFDGMLDQLVASVIERAGQDASSHKVCVRDVLASATATQRALSPVAASGSLSDCLPSTSTPVAFQSVMSRIAAQAVARAECVAITAFSASSDGPGRGNALDVAPRGIEAMQDDHGKQAASRETTDLDYAALMHVSARIARRCLMALVQSKAGTEPRIGVALPRDIHLVPSLLGVLRAGAVYVPLDPENPDARLAYIGRDAALDALIVDPALVERFSALLPDVPRIVVDVTFKSPGDSSADVQAIDGDDAMS</sequence>
<feature type="domain" description="Carrier" evidence="5">
    <location>
        <begin position="604"/>
        <end position="678"/>
    </location>
</feature>
<dbReference type="Pfam" id="PF00501">
    <property type="entry name" value="AMP-binding"/>
    <property type="match status" value="2"/>
</dbReference>
<dbReference type="GO" id="GO:0031177">
    <property type="term" value="F:phosphopantetheine binding"/>
    <property type="evidence" value="ECO:0007669"/>
    <property type="project" value="TreeGrafter"/>
</dbReference>
<name>A0A0F5K1E8_9BURK</name>
<dbReference type="PROSITE" id="PS00455">
    <property type="entry name" value="AMP_BINDING"/>
    <property type="match status" value="1"/>
</dbReference>
<dbReference type="InterPro" id="IPR009081">
    <property type="entry name" value="PP-bd_ACP"/>
</dbReference>
<dbReference type="InterPro" id="IPR036736">
    <property type="entry name" value="ACP-like_sf"/>
</dbReference>
<evidence type="ECO:0000313" key="6">
    <source>
        <dbReference type="EMBL" id="KKB63745.1"/>
    </source>
</evidence>
<dbReference type="Pfam" id="PF00550">
    <property type="entry name" value="PP-binding"/>
    <property type="match status" value="1"/>
</dbReference>
<proteinExistence type="predicted"/>
<dbReference type="STRING" id="28092.WM40_09745"/>
<dbReference type="GO" id="GO:0005737">
    <property type="term" value="C:cytoplasm"/>
    <property type="evidence" value="ECO:0007669"/>
    <property type="project" value="TreeGrafter"/>
</dbReference>
<dbReference type="EMBL" id="LAQU01000008">
    <property type="protein sequence ID" value="KKB63745.1"/>
    <property type="molecule type" value="Genomic_DNA"/>
</dbReference>
<dbReference type="Gene3D" id="2.30.38.10">
    <property type="entry name" value="Luciferase, Domain 3"/>
    <property type="match status" value="1"/>
</dbReference>
<dbReference type="SUPFAM" id="SSF47336">
    <property type="entry name" value="ACP-like"/>
    <property type="match status" value="1"/>
</dbReference>
<dbReference type="InterPro" id="IPR000873">
    <property type="entry name" value="AMP-dep_synth/lig_dom"/>
</dbReference>